<dbReference type="VEuPathDB" id="FungiDB:EYZ11_012259"/>
<keyword evidence="1" id="KW-0175">Coiled coil</keyword>
<feature type="compositionally biased region" description="Low complexity" evidence="2">
    <location>
        <begin position="147"/>
        <end position="157"/>
    </location>
</feature>
<dbReference type="AlphaFoldDB" id="A0A4S3J0Q9"/>
<sequence length="580" mass="64976">MGRKKSRTARRAEPQWEIDDEHRMLGCLDAYIDKDTSGKDVLSNYISKYLQETRGKNFAVDRVREKLQQLQEFAVRNGRRKSIFSSGSRVLRNVGVWDFTEIHKHKDDVTGRITATIIDKGQETRRPPVSPTRKLGKSPQNSRLPSEDSIIGDSGDSNGDDGEDAVKLLQVPAYSQKADRETMGEITFKEELEMLRQKCTEEVRALEIRLNEERAMHKLQLNEEMNKLRQAEKTLASVRLQYEETSLKLISLERTQAEVEQGIDGELINKLKYQEERINFLEPRLRETQDSVSFAGLSPDDSFGPKESTIQNAMSRMHTSIRNSMDLLSRQGMLCSPDVHQNSDTQSLLCRSLGLDLPLLPGPLPVDLGKLGLEAVLRATAAAALCEWVFKNESEATIAGGQLTVRNLDLAAHRSLFKSEAYLEIQVPFHAGTLATRLFNALDPLIQKSGDSSTPDPDGFPRPLNADERNMVIDGFTDIFRDALTLKADLLASTCQYALAFFSPLSEYMGNIMEAETREGCRISNARNGSLQVQLCILPAIFTYGRDGLELPGYKIPVVKTLDDLGNHALNLLYKAVVIT</sequence>
<feature type="coiled-coil region" evidence="1">
    <location>
        <begin position="189"/>
        <end position="248"/>
    </location>
</feature>
<organism evidence="3 4">
    <name type="scientific">Aspergillus tanneri</name>
    <dbReference type="NCBI Taxonomy" id="1220188"/>
    <lineage>
        <taxon>Eukaryota</taxon>
        <taxon>Fungi</taxon>
        <taxon>Dikarya</taxon>
        <taxon>Ascomycota</taxon>
        <taxon>Pezizomycotina</taxon>
        <taxon>Eurotiomycetes</taxon>
        <taxon>Eurotiomycetidae</taxon>
        <taxon>Eurotiales</taxon>
        <taxon>Aspergillaceae</taxon>
        <taxon>Aspergillus</taxon>
        <taxon>Aspergillus subgen. Circumdati</taxon>
    </lineage>
</organism>
<evidence type="ECO:0000313" key="3">
    <source>
        <dbReference type="EMBL" id="THC88296.1"/>
    </source>
</evidence>
<evidence type="ECO:0000256" key="1">
    <source>
        <dbReference type="SAM" id="Coils"/>
    </source>
</evidence>
<proteinExistence type="predicted"/>
<dbReference type="EMBL" id="SOSA01000884">
    <property type="protein sequence ID" value="THC88296.1"/>
    <property type="molecule type" value="Genomic_DNA"/>
</dbReference>
<keyword evidence="4" id="KW-1185">Reference proteome</keyword>
<reference evidence="3 4" key="1">
    <citation type="submission" date="2019-03" db="EMBL/GenBank/DDBJ databases">
        <title>The genome sequence of a newly discovered highly antifungal drug resistant Aspergillus species, Aspergillus tanneri NIH 1004.</title>
        <authorList>
            <person name="Mounaud S."/>
            <person name="Singh I."/>
            <person name="Joardar V."/>
            <person name="Pakala S."/>
            <person name="Pakala S."/>
            <person name="Venepally P."/>
            <person name="Hoover J."/>
            <person name="Nierman W."/>
            <person name="Chung J."/>
            <person name="Losada L."/>
        </authorList>
    </citation>
    <scope>NUCLEOTIDE SEQUENCE [LARGE SCALE GENOMIC DNA]</scope>
    <source>
        <strain evidence="3 4">NIH1004</strain>
    </source>
</reference>
<feature type="region of interest" description="Disordered" evidence="2">
    <location>
        <begin position="118"/>
        <end position="163"/>
    </location>
</feature>
<evidence type="ECO:0000256" key="2">
    <source>
        <dbReference type="SAM" id="MobiDB-lite"/>
    </source>
</evidence>
<gene>
    <name evidence="3" type="ORF">EYZ11_012259</name>
</gene>
<comment type="caution">
    <text evidence="3">The sequence shown here is derived from an EMBL/GenBank/DDBJ whole genome shotgun (WGS) entry which is preliminary data.</text>
</comment>
<protein>
    <submittedName>
        <fullName evidence="3">Uncharacterized protein</fullName>
    </submittedName>
</protein>
<evidence type="ECO:0000313" key="4">
    <source>
        <dbReference type="Proteomes" id="UP000308092"/>
    </source>
</evidence>
<dbReference type="Proteomes" id="UP000308092">
    <property type="component" value="Unassembled WGS sequence"/>
</dbReference>
<accession>A0A4S3J0Q9</accession>
<name>A0A4S3J0Q9_9EURO</name>